<dbReference type="Proteomes" id="UP000252733">
    <property type="component" value="Unassembled WGS sequence"/>
</dbReference>
<keyword evidence="2" id="KW-1185">Reference proteome</keyword>
<proteinExistence type="predicted"/>
<dbReference type="RefSeq" id="WP_114437441.1">
    <property type="nucleotide sequence ID" value="NZ_QPIZ01000018.1"/>
</dbReference>
<organism evidence="1 2">
    <name type="scientific">Marinilabilia salmonicolor</name>
    <dbReference type="NCBI Taxonomy" id="989"/>
    <lineage>
        <taxon>Bacteria</taxon>
        <taxon>Pseudomonadati</taxon>
        <taxon>Bacteroidota</taxon>
        <taxon>Bacteroidia</taxon>
        <taxon>Marinilabiliales</taxon>
        <taxon>Marinilabiliaceae</taxon>
        <taxon>Marinilabilia</taxon>
    </lineage>
</organism>
<protein>
    <submittedName>
        <fullName evidence="1">Uncharacterized protein DUF4270</fullName>
    </submittedName>
</protein>
<name>A0A368UR36_9BACT</name>
<reference evidence="1 2" key="1">
    <citation type="submission" date="2018-07" db="EMBL/GenBank/DDBJ databases">
        <title>Freshwater and sediment microbial communities from various areas in North America, analyzing microbe dynamics in response to fracking.</title>
        <authorList>
            <person name="Lamendella R."/>
        </authorList>
    </citation>
    <scope>NUCLEOTIDE SEQUENCE [LARGE SCALE GENOMIC DNA]</scope>
    <source>
        <strain evidence="1 2">160A</strain>
    </source>
</reference>
<dbReference type="AlphaFoldDB" id="A0A368UR36"/>
<gene>
    <name evidence="1" type="ORF">DFO77_11814</name>
</gene>
<sequence length="440" mass="48559">MNKQTTLLLLQILLFAGIPLLPSCSEGDLSIGDDFVDTETYTAITDTFSLNLSTFRMDSVETSGTGIALCGYSEIHETKSTSYFNIELTSDNINKGEKYDSLCLVLQHSGYYLGDTTQLFGVSVHLLQEEITANDAGTLCADNFFHYAKGPVGQVTYYPEPNTTEEKELLIRIDDSFGQMLLDTLQSNTTLTAVDFEGILHGLALVPDSTISNAVLGFEAEEGSINLRLYTHKVDLEKTELTHDFPLAETTLQFNNIVSISDKEALRSLTSYKQKVPESQLNQSALLQGGTGFFARIDLPGLPSMKALKQQGQIVKATLQVGVKAESHQTQTPPTTLYLLEADKINQLSSYIVNSSGNTVTGTLSKSTSLYEESYTYTFDITYFLNALINEEVTTEGTGIVLALPEEDLQSSVDRVKFKGYTDPSAETRLNVFYYNYDKE</sequence>
<evidence type="ECO:0000313" key="1">
    <source>
        <dbReference type="EMBL" id="RCW31298.1"/>
    </source>
</evidence>
<evidence type="ECO:0000313" key="2">
    <source>
        <dbReference type="Proteomes" id="UP000252733"/>
    </source>
</evidence>
<dbReference type="EMBL" id="QPIZ01000018">
    <property type="protein sequence ID" value="RCW31298.1"/>
    <property type="molecule type" value="Genomic_DNA"/>
</dbReference>
<accession>A0A368UR36</accession>
<comment type="caution">
    <text evidence="1">The sequence shown here is derived from an EMBL/GenBank/DDBJ whole genome shotgun (WGS) entry which is preliminary data.</text>
</comment>